<dbReference type="RefSeq" id="WP_311585204.1">
    <property type="nucleotide sequence ID" value="NZ_JAVRFH010000096.1"/>
</dbReference>
<name>A0ABU3B0X7_9ACTN</name>
<protein>
    <submittedName>
        <fullName evidence="3">VanZ family protein</fullName>
    </submittedName>
</protein>
<evidence type="ECO:0000259" key="2">
    <source>
        <dbReference type="Pfam" id="PF04892"/>
    </source>
</evidence>
<proteinExistence type="predicted"/>
<keyword evidence="1" id="KW-0472">Membrane</keyword>
<dbReference type="Pfam" id="PF04892">
    <property type="entry name" value="VanZ"/>
    <property type="match status" value="1"/>
</dbReference>
<feature type="transmembrane region" description="Helical" evidence="1">
    <location>
        <begin position="38"/>
        <end position="62"/>
    </location>
</feature>
<feature type="transmembrane region" description="Helical" evidence="1">
    <location>
        <begin position="107"/>
        <end position="124"/>
    </location>
</feature>
<evidence type="ECO:0000256" key="1">
    <source>
        <dbReference type="SAM" id="Phobius"/>
    </source>
</evidence>
<dbReference type="Proteomes" id="UP001180724">
    <property type="component" value="Unassembled WGS sequence"/>
</dbReference>
<evidence type="ECO:0000313" key="3">
    <source>
        <dbReference type="EMBL" id="MDT0616089.1"/>
    </source>
</evidence>
<evidence type="ECO:0000313" key="4">
    <source>
        <dbReference type="Proteomes" id="UP001180724"/>
    </source>
</evidence>
<feature type="domain" description="VanZ-like" evidence="2">
    <location>
        <begin position="75"/>
        <end position="151"/>
    </location>
</feature>
<feature type="transmembrane region" description="Helical" evidence="1">
    <location>
        <begin position="166"/>
        <end position="184"/>
    </location>
</feature>
<gene>
    <name evidence="3" type="ORF">RM812_38940</name>
</gene>
<comment type="caution">
    <text evidence="3">The sequence shown here is derived from an EMBL/GenBank/DDBJ whole genome shotgun (WGS) entry which is preliminary data.</text>
</comment>
<accession>A0ABU3B0X7</accession>
<feature type="transmembrane region" description="Helical" evidence="1">
    <location>
        <begin position="136"/>
        <end position="154"/>
    </location>
</feature>
<keyword evidence="1" id="KW-1133">Transmembrane helix</keyword>
<reference evidence="3" key="1">
    <citation type="submission" date="2024-05" db="EMBL/GenBank/DDBJ databases">
        <title>30 novel species of actinomycetes from the DSMZ collection.</title>
        <authorList>
            <person name="Nouioui I."/>
        </authorList>
    </citation>
    <scope>NUCLEOTIDE SEQUENCE</scope>
    <source>
        <strain evidence="3">DSM 40712</strain>
    </source>
</reference>
<keyword evidence="1" id="KW-0812">Transmembrane</keyword>
<keyword evidence="4" id="KW-1185">Reference proteome</keyword>
<dbReference type="EMBL" id="JAVRFH010000096">
    <property type="protein sequence ID" value="MDT0616089.1"/>
    <property type="molecule type" value="Genomic_DNA"/>
</dbReference>
<dbReference type="InterPro" id="IPR006976">
    <property type="entry name" value="VanZ-like"/>
</dbReference>
<feature type="transmembrane region" description="Helical" evidence="1">
    <location>
        <begin position="82"/>
        <end position="100"/>
    </location>
</feature>
<organism evidence="3 4">
    <name type="scientific">Streptomyces lancefieldiae</name>
    <dbReference type="NCBI Taxonomy" id="3075520"/>
    <lineage>
        <taxon>Bacteria</taxon>
        <taxon>Bacillati</taxon>
        <taxon>Actinomycetota</taxon>
        <taxon>Actinomycetes</taxon>
        <taxon>Kitasatosporales</taxon>
        <taxon>Streptomycetaceae</taxon>
        <taxon>Streptomyces</taxon>
    </lineage>
</organism>
<feature type="transmembrane region" description="Helical" evidence="1">
    <location>
        <begin position="12"/>
        <end position="31"/>
    </location>
</feature>
<sequence>MFTAIFQNHYGYLATCALAGLILGGAAWLLSHRLGKPFGLWWGGLTATVAGVLGVTFLGAGTASRQCVVNHNLTEPFHATQGLWNLAMTVPLGLFALLAVRRFLPALVGVVVLPLAIEFTQATVDGLGRVCDSADAEMNILGGLLGLALAAAVLAQRRGLNWRGGATASLITSVVIAILGAGVARPMVALTHVDGTGLTAAGSQQRQAVEAVVQEAFGDHYKLGDVYEQPCVGAPCTTVVFNLLSRDAGHSEEFSSGSLTWPDKEHLNVLLVDSDRPSVMGYPVPGGGKPSTEQEAYQIAQKYMSDHYPWAKGAFTHKTYPVGENAVLGWMTSYRWVHNDVLMPRMLDIQVSRAGQISQVDVTLGPTEVSLPQAKLDAEQAEAAVLDGLVAQARANQATDVDSAQLKAQYTIEAFTLKAAKRNGAWRSEWLVNLAMREQAAGTGSDPVPEPDMWRVDAANGQVYDGTNTPVKN</sequence>